<dbReference type="OrthoDB" id="20872at2759"/>
<dbReference type="AlphaFoldDB" id="A0A6A5UF49"/>
<feature type="region of interest" description="Disordered" evidence="1">
    <location>
        <begin position="63"/>
        <end position="100"/>
    </location>
</feature>
<feature type="compositionally biased region" description="Polar residues" evidence="1">
    <location>
        <begin position="63"/>
        <end position="79"/>
    </location>
</feature>
<dbReference type="Proteomes" id="UP000800035">
    <property type="component" value="Unassembled WGS sequence"/>
</dbReference>
<evidence type="ECO:0000256" key="1">
    <source>
        <dbReference type="SAM" id="MobiDB-lite"/>
    </source>
</evidence>
<evidence type="ECO:0000313" key="3">
    <source>
        <dbReference type="Proteomes" id="UP000800035"/>
    </source>
</evidence>
<reference evidence="2" key="1">
    <citation type="journal article" date="2020" name="Stud. Mycol.">
        <title>101 Dothideomycetes genomes: a test case for predicting lifestyles and emergence of pathogens.</title>
        <authorList>
            <person name="Haridas S."/>
            <person name="Albert R."/>
            <person name="Binder M."/>
            <person name="Bloem J."/>
            <person name="Labutti K."/>
            <person name="Salamov A."/>
            <person name="Andreopoulos B."/>
            <person name="Baker S."/>
            <person name="Barry K."/>
            <person name="Bills G."/>
            <person name="Bluhm B."/>
            <person name="Cannon C."/>
            <person name="Castanera R."/>
            <person name="Culley D."/>
            <person name="Daum C."/>
            <person name="Ezra D."/>
            <person name="Gonzalez J."/>
            <person name="Henrissat B."/>
            <person name="Kuo A."/>
            <person name="Liang C."/>
            <person name="Lipzen A."/>
            <person name="Lutzoni F."/>
            <person name="Magnuson J."/>
            <person name="Mondo S."/>
            <person name="Nolan M."/>
            <person name="Ohm R."/>
            <person name="Pangilinan J."/>
            <person name="Park H.-J."/>
            <person name="Ramirez L."/>
            <person name="Alfaro M."/>
            <person name="Sun H."/>
            <person name="Tritt A."/>
            <person name="Yoshinaga Y."/>
            <person name="Zwiers L.-H."/>
            <person name="Turgeon B."/>
            <person name="Goodwin S."/>
            <person name="Spatafora J."/>
            <person name="Crous P."/>
            <person name="Grigoriev I."/>
        </authorList>
    </citation>
    <scope>NUCLEOTIDE SEQUENCE</scope>
    <source>
        <strain evidence="2">CBS 675.92</strain>
    </source>
</reference>
<dbReference type="PANTHER" id="PTHR35391">
    <property type="entry name" value="C2H2-TYPE DOMAIN-CONTAINING PROTEIN-RELATED"/>
    <property type="match status" value="1"/>
</dbReference>
<keyword evidence="3" id="KW-1185">Reference proteome</keyword>
<feature type="region of interest" description="Disordered" evidence="1">
    <location>
        <begin position="355"/>
        <end position="391"/>
    </location>
</feature>
<organism evidence="2 3">
    <name type="scientific">Byssothecium circinans</name>
    <dbReference type="NCBI Taxonomy" id="147558"/>
    <lineage>
        <taxon>Eukaryota</taxon>
        <taxon>Fungi</taxon>
        <taxon>Dikarya</taxon>
        <taxon>Ascomycota</taxon>
        <taxon>Pezizomycotina</taxon>
        <taxon>Dothideomycetes</taxon>
        <taxon>Pleosporomycetidae</taxon>
        <taxon>Pleosporales</taxon>
        <taxon>Massarineae</taxon>
        <taxon>Massarinaceae</taxon>
        <taxon>Byssothecium</taxon>
    </lineage>
</organism>
<gene>
    <name evidence="2" type="ORF">CC80DRAFT_8189</name>
</gene>
<name>A0A6A5UF49_9PLEO</name>
<protein>
    <recommendedName>
        <fullName evidence="4">C2H2-type domain-containing protein</fullName>
    </recommendedName>
</protein>
<dbReference type="PANTHER" id="PTHR35391:SF7">
    <property type="entry name" value="C2H2-TYPE DOMAIN-CONTAINING PROTEIN"/>
    <property type="match status" value="1"/>
</dbReference>
<sequence>MTIFPGANLVMSALMEQLGNLERANQCPRVGCTGTGCMQDGPSFRVCDKCSMAFSIAVSLESPSKTQPFNPLTTSQTRPARQGKMATQRKYQGPHPDTRSTQHMELEADEVESKFWEHTNTNMADQTKRELNVFKRVHLLPQSAFERAMSITDKSFFRAYDVQYVRDKFPHAPDYLAERLGRAVSKRRHYLSYCEKHVQILRSSGDQETNRSTSYRAEIPDQFVIYFSGRSGQGNKYPPVPGGEFCEGDDVSIRVCNLCHRVVPIRSISDWLGHIIRDLRPYLCLFEPCGTSNRMYETESKWMDHQIEVHGLPASGKTAQTCLLCFDGAEYPDLYRDHVSHHLVDMAMFAIPSDIMNPEEGQSDDGTASFTDPFGGSRDNTDRLDSLASWN</sequence>
<accession>A0A6A5UF49</accession>
<evidence type="ECO:0000313" key="2">
    <source>
        <dbReference type="EMBL" id="KAF1963531.1"/>
    </source>
</evidence>
<evidence type="ECO:0008006" key="4">
    <source>
        <dbReference type="Google" id="ProtNLM"/>
    </source>
</evidence>
<proteinExistence type="predicted"/>
<dbReference type="EMBL" id="ML976977">
    <property type="protein sequence ID" value="KAF1963531.1"/>
    <property type="molecule type" value="Genomic_DNA"/>
</dbReference>